<organism evidence="1 2">
    <name type="scientific">Vibrio xiamenensis</name>
    <dbReference type="NCBI Taxonomy" id="861298"/>
    <lineage>
        <taxon>Bacteria</taxon>
        <taxon>Pseudomonadati</taxon>
        <taxon>Pseudomonadota</taxon>
        <taxon>Gammaproteobacteria</taxon>
        <taxon>Vibrionales</taxon>
        <taxon>Vibrionaceae</taxon>
        <taxon>Vibrio</taxon>
    </lineage>
</organism>
<evidence type="ECO:0000313" key="2">
    <source>
        <dbReference type="Proteomes" id="UP000198854"/>
    </source>
</evidence>
<reference evidence="1 2" key="1">
    <citation type="submission" date="2016-10" db="EMBL/GenBank/DDBJ databases">
        <authorList>
            <person name="de Groot N.N."/>
        </authorList>
    </citation>
    <scope>NUCLEOTIDE SEQUENCE [LARGE SCALE GENOMIC DNA]</scope>
    <source>
        <strain evidence="1 2">CGMCC 1.10228</strain>
    </source>
</reference>
<sequence length="111" mass="12959">MELVNLWQKQLEQRARLTCQQRNQGVCVEHGKASFEVIENGVTFIKQHYLLDSNHCSYSSPVAKVTWSNDHQKWQFDIAEPNWHPYPNLDISADLLTIMNEIAKDPHALIW</sequence>
<dbReference type="AlphaFoldDB" id="A0A1G8G723"/>
<evidence type="ECO:0008006" key="3">
    <source>
        <dbReference type="Google" id="ProtNLM"/>
    </source>
</evidence>
<proteinExistence type="predicted"/>
<evidence type="ECO:0000313" key="1">
    <source>
        <dbReference type="EMBL" id="SDH90205.1"/>
    </source>
</evidence>
<accession>A0A1G8G723</accession>
<dbReference type="Pfam" id="PF11225">
    <property type="entry name" value="DUF3024"/>
    <property type="match status" value="1"/>
</dbReference>
<protein>
    <recommendedName>
        <fullName evidence="3">DUF3024 domain-containing protein</fullName>
    </recommendedName>
</protein>
<dbReference type="RefSeq" id="WP_093278737.1">
    <property type="nucleotide sequence ID" value="NZ_FNDD01000035.1"/>
</dbReference>
<gene>
    <name evidence="1" type="ORF">SAMN04488136_1354</name>
</gene>
<keyword evidence="2" id="KW-1185">Reference proteome</keyword>
<dbReference type="OrthoDB" id="5900883at2"/>
<dbReference type="Proteomes" id="UP000198854">
    <property type="component" value="Unassembled WGS sequence"/>
</dbReference>
<dbReference type="InterPro" id="IPR021388">
    <property type="entry name" value="DUF3024"/>
</dbReference>
<name>A0A1G8G723_9VIBR</name>
<dbReference type="EMBL" id="FNDD01000035">
    <property type="protein sequence ID" value="SDH90205.1"/>
    <property type="molecule type" value="Genomic_DNA"/>
</dbReference>